<dbReference type="KEGG" id="proo:MJB10_12350"/>
<gene>
    <name evidence="4" type="ORF">MJB10_12350</name>
</gene>
<evidence type="ECO:0000256" key="1">
    <source>
        <dbReference type="PIRSR" id="PIRSR000390-1"/>
    </source>
</evidence>
<dbReference type="PIRSF" id="PIRSF000390">
    <property type="entry name" value="PLP_StrS"/>
    <property type="match status" value="1"/>
</dbReference>
<dbReference type="Pfam" id="PF01041">
    <property type="entry name" value="DegT_DnrJ_EryC1"/>
    <property type="match status" value="1"/>
</dbReference>
<name>A0AA96LYG2_9BACL</name>
<dbReference type="SUPFAM" id="SSF53383">
    <property type="entry name" value="PLP-dependent transferases"/>
    <property type="match status" value="1"/>
</dbReference>
<dbReference type="InterPro" id="IPR000653">
    <property type="entry name" value="DegT/StrS_aminotransferase"/>
</dbReference>
<dbReference type="InterPro" id="IPR015424">
    <property type="entry name" value="PyrdxlP-dep_Trfase"/>
</dbReference>
<evidence type="ECO:0000313" key="4">
    <source>
        <dbReference type="EMBL" id="WNR46840.1"/>
    </source>
</evidence>
<evidence type="ECO:0000256" key="3">
    <source>
        <dbReference type="RuleBase" id="RU004508"/>
    </source>
</evidence>
<dbReference type="PANTHER" id="PTHR30244">
    <property type="entry name" value="TRANSAMINASE"/>
    <property type="match status" value="1"/>
</dbReference>
<dbReference type="EMBL" id="CP130319">
    <property type="protein sequence ID" value="WNR46840.1"/>
    <property type="molecule type" value="Genomic_DNA"/>
</dbReference>
<proteinExistence type="inferred from homology"/>
<dbReference type="InterPro" id="IPR015421">
    <property type="entry name" value="PyrdxlP-dep_Trfase_major"/>
</dbReference>
<dbReference type="EC" id="2.6.1.-" evidence="4"/>
<dbReference type="InterPro" id="IPR015422">
    <property type="entry name" value="PyrdxlP-dep_Trfase_small"/>
</dbReference>
<dbReference type="Gene3D" id="3.40.640.10">
    <property type="entry name" value="Type I PLP-dependent aspartate aminotransferase-like (Major domain)"/>
    <property type="match status" value="1"/>
</dbReference>
<sequence length="426" mass="46703">MNPKLAIHGGTAVRSIPLPPLLRGALVIGGEEKEEVDRVIDSKALFRYYGNDVQHCVERLEHQIAQEANVPYALGVTSGTAALIVALKALGIGYGDKVIVPANTFTATAGAVICANAVPVYADIDESMNLDPHDLERVYDNEVKAIIAVPINGTPCDMDGIMAFAREKGIYVIEDVAQSLGTTYKGRFAGSIGHIGTFSFQMQKTITAGEGGAIITHDAGLFERAVRYHDQGSFREKMRYGFETGEQQAFAGQNYRMSELTGAVLLAQWKKLDPIISVMRHRQQAARRAIEARLPQVRFRKSPDPAGDTGSVLGLFLPDAETAVRFAQAVEAEGVTCFRMYGGRPIYMTPFLLHQRTAEKNNFPFDFPFRHPVAYKPGMCPVAEDLLSRYVHIPISPTLTERDAEDIAEAVVKVYEGLGVDQWTKA</sequence>
<feature type="modified residue" description="N6-(pyridoxal phosphate)lysine" evidence="2">
    <location>
        <position position="204"/>
    </location>
</feature>
<comment type="similarity">
    <text evidence="3">Belongs to the DegT/DnrJ/EryC1 family.</text>
</comment>
<organism evidence="4 5">
    <name type="scientific">Paenibacillus roseopurpureus</name>
    <dbReference type="NCBI Taxonomy" id="2918901"/>
    <lineage>
        <taxon>Bacteria</taxon>
        <taxon>Bacillati</taxon>
        <taxon>Bacillota</taxon>
        <taxon>Bacilli</taxon>
        <taxon>Bacillales</taxon>
        <taxon>Paenibacillaceae</taxon>
        <taxon>Paenibacillus</taxon>
    </lineage>
</organism>
<evidence type="ECO:0000256" key="2">
    <source>
        <dbReference type="PIRSR" id="PIRSR000390-2"/>
    </source>
</evidence>
<dbReference type="Proteomes" id="UP001304650">
    <property type="component" value="Chromosome"/>
</dbReference>
<keyword evidence="5" id="KW-1185">Reference proteome</keyword>
<dbReference type="AlphaFoldDB" id="A0AA96LYG2"/>
<dbReference type="RefSeq" id="WP_314805241.1">
    <property type="nucleotide sequence ID" value="NZ_CP130319.1"/>
</dbReference>
<protein>
    <submittedName>
        <fullName evidence="4">DegT/DnrJ/EryC1/StrS family aminotransferase</fullName>
        <ecNumber evidence="4">2.6.1.-</ecNumber>
    </submittedName>
</protein>
<dbReference type="Gene3D" id="3.90.1150.10">
    <property type="entry name" value="Aspartate Aminotransferase, domain 1"/>
    <property type="match status" value="1"/>
</dbReference>
<dbReference type="GO" id="GO:0030170">
    <property type="term" value="F:pyridoxal phosphate binding"/>
    <property type="evidence" value="ECO:0007669"/>
    <property type="project" value="TreeGrafter"/>
</dbReference>
<feature type="active site" description="Proton acceptor" evidence="1">
    <location>
        <position position="204"/>
    </location>
</feature>
<dbReference type="CDD" id="cd00616">
    <property type="entry name" value="AHBA_syn"/>
    <property type="match status" value="1"/>
</dbReference>
<keyword evidence="4" id="KW-0808">Transferase</keyword>
<dbReference type="GO" id="GO:0008483">
    <property type="term" value="F:transaminase activity"/>
    <property type="evidence" value="ECO:0007669"/>
    <property type="project" value="UniProtKB-KW"/>
</dbReference>
<accession>A0AA96LYG2</accession>
<dbReference type="PANTHER" id="PTHR30244:SF34">
    <property type="entry name" value="DTDP-4-AMINO-4,6-DIDEOXYGALACTOSE TRANSAMINASE"/>
    <property type="match status" value="1"/>
</dbReference>
<dbReference type="GO" id="GO:0000271">
    <property type="term" value="P:polysaccharide biosynthetic process"/>
    <property type="evidence" value="ECO:0007669"/>
    <property type="project" value="TreeGrafter"/>
</dbReference>
<reference evidence="4" key="1">
    <citation type="submission" date="2022-02" db="EMBL/GenBank/DDBJ databases">
        <title>Paenibacillus sp. MBLB1832 Whole Genome Shotgun Sequencing.</title>
        <authorList>
            <person name="Hwang C.Y."/>
            <person name="Cho E.-S."/>
            <person name="Seo M.-J."/>
        </authorList>
    </citation>
    <scope>NUCLEOTIDE SEQUENCE</scope>
    <source>
        <strain evidence="4">MBLB1832</strain>
    </source>
</reference>
<keyword evidence="4" id="KW-0032">Aminotransferase</keyword>
<evidence type="ECO:0000313" key="5">
    <source>
        <dbReference type="Proteomes" id="UP001304650"/>
    </source>
</evidence>
<keyword evidence="2 3" id="KW-0663">Pyridoxal phosphate</keyword>